<sequence>MQEKNKNQLKVKNKGQSEDCPLPDLLEQEDQSDGLVVK</sequence>
<name>A0A1M5CQR2_9BACE</name>
<feature type="region of interest" description="Disordered" evidence="1">
    <location>
        <begin position="1"/>
        <end position="38"/>
    </location>
</feature>
<organism evidence="2 3">
    <name type="scientific">Bacteroides luti</name>
    <dbReference type="NCBI Taxonomy" id="1297750"/>
    <lineage>
        <taxon>Bacteria</taxon>
        <taxon>Pseudomonadati</taxon>
        <taxon>Bacteroidota</taxon>
        <taxon>Bacteroidia</taxon>
        <taxon>Bacteroidales</taxon>
        <taxon>Bacteroidaceae</taxon>
        <taxon>Bacteroides</taxon>
    </lineage>
</organism>
<evidence type="ECO:0000256" key="1">
    <source>
        <dbReference type="SAM" id="MobiDB-lite"/>
    </source>
</evidence>
<gene>
    <name evidence="2" type="ORF">SAMN05444405_110121</name>
</gene>
<evidence type="ECO:0000313" key="2">
    <source>
        <dbReference type="EMBL" id="SHF57091.1"/>
    </source>
</evidence>
<dbReference type="EMBL" id="FQTV01000010">
    <property type="protein sequence ID" value="SHF57091.1"/>
    <property type="molecule type" value="Genomic_DNA"/>
</dbReference>
<evidence type="ECO:0000313" key="3">
    <source>
        <dbReference type="Proteomes" id="UP000184509"/>
    </source>
</evidence>
<proteinExistence type="predicted"/>
<accession>A0A1M5CQR2</accession>
<dbReference type="STRING" id="1297750.SAMN05444405_110121"/>
<protein>
    <submittedName>
        <fullName evidence="2">Uncharacterized protein</fullName>
    </submittedName>
</protein>
<dbReference type="Proteomes" id="UP000184509">
    <property type="component" value="Unassembled WGS sequence"/>
</dbReference>
<dbReference type="AlphaFoldDB" id="A0A1M5CQR2"/>
<keyword evidence="3" id="KW-1185">Reference proteome</keyword>
<reference evidence="2 3" key="1">
    <citation type="submission" date="2016-11" db="EMBL/GenBank/DDBJ databases">
        <authorList>
            <person name="Jaros S."/>
            <person name="Januszkiewicz K."/>
            <person name="Wedrychowicz H."/>
        </authorList>
    </citation>
    <scope>NUCLEOTIDE SEQUENCE [LARGE SCALE GENOMIC DNA]</scope>
    <source>
        <strain evidence="2 3">DSM 26991</strain>
    </source>
</reference>